<dbReference type="InterPro" id="IPR050553">
    <property type="entry name" value="Thioredoxin_ResA/DsbE_sf"/>
</dbReference>
<dbReference type="InterPro" id="IPR000866">
    <property type="entry name" value="AhpC/TSA"/>
</dbReference>
<dbReference type="PROSITE" id="PS51352">
    <property type="entry name" value="THIOREDOXIN_2"/>
    <property type="match status" value="1"/>
</dbReference>
<sequence>MKQFIKKHYSNILFFLFIVLLFTPYGMPVRTFLIKQIAFVTTRVLPIENNENEKIELESYEWSLKSINGNDVNFSDLKNKVIIVNFWATWCPPCIAEMPSFQNLFDQFKEDEEVAFLFVTTDDRSKVDRFLQKKEYNIPVYFPVNQIPKELSSNSIPATFIIDKQGKIIVDKVGAVDWNSSRIIDLINSLKSK</sequence>
<dbReference type="Gene3D" id="3.40.30.10">
    <property type="entry name" value="Glutaredoxin"/>
    <property type="match status" value="1"/>
</dbReference>
<evidence type="ECO:0000313" key="2">
    <source>
        <dbReference type="EMBL" id="MFD1316691.1"/>
    </source>
</evidence>
<reference evidence="3" key="1">
    <citation type="journal article" date="2019" name="Int. J. Syst. Evol. Microbiol.">
        <title>The Global Catalogue of Microorganisms (GCM) 10K type strain sequencing project: providing services to taxonomists for standard genome sequencing and annotation.</title>
        <authorList>
            <consortium name="The Broad Institute Genomics Platform"/>
            <consortium name="The Broad Institute Genome Sequencing Center for Infectious Disease"/>
            <person name="Wu L."/>
            <person name="Ma J."/>
        </authorList>
    </citation>
    <scope>NUCLEOTIDE SEQUENCE [LARGE SCALE GENOMIC DNA]</scope>
    <source>
        <strain evidence="3">CCUG 61485</strain>
    </source>
</reference>
<dbReference type="CDD" id="cd02966">
    <property type="entry name" value="TlpA_like_family"/>
    <property type="match status" value="1"/>
</dbReference>
<feature type="domain" description="Thioredoxin" evidence="1">
    <location>
        <begin position="53"/>
        <end position="192"/>
    </location>
</feature>
<dbReference type="PANTHER" id="PTHR42852">
    <property type="entry name" value="THIOL:DISULFIDE INTERCHANGE PROTEIN DSBE"/>
    <property type="match status" value="1"/>
</dbReference>
<dbReference type="PANTHER" id="PTHR42852:SF17">
    <property type="entry name" value="THIOREDOXIN-LIKE PROTEIN HI_1115"/>
    <property type="match status" value="1"/>
</dbReference>
<comment type="caution">
    <text evidence="2">The sequence shown here is derived from an EMBL/GenBank/DDBJ whole genome shotgun (WGS) entry which is preliminary data.</text>
</comment>
<evidence type="ECO:0000313" key="3">
    <source>
        <dbReference type="Proteomes" id="UP001597201"/>
    </source>
</evidence>
<dbReference type="SUPFAM" id="SSF52833">
    <property type="entry name" value="Thioredoxin-like"/>
    <property type="match status" value="1"/>
</dbReference>
<gene>
    <name evidence="2" type="ORF">ACFQ39_13780</name>
</gene>
<name>A0ABW3Y6E6_9FLAO</name>
<dbReference type="InterPro" id="IPR036249">
    <property type="entry name" value="Thioredoxin-like_sf"/>
</dbReference>
<dbReference type="EMBL" id="JBHTMY010000003">
    <property type="protein sequence ID" value="MFD1316691.1"/>
    <property type="molecule type" value="Genomic_DNA"/>
</dbReference>
<proteinExistence type="predicted"/>
<keyword evidence="3" id="KW-1185">Reference proteome</keyword>
<accession>A0ABW3Y6E6</accession>
<dbReference type="InterPro" id="IPR013766">
    <property type="entry name" value="Thioredoxin_domain"/>
</dbReference>
<dbReference type="Pfam" id="PF00578">
    <property type="entry name" value="AhpC-TSA"/>
    <property type="match status" value="1"/>
</dbReference>
<dbReference type="Proteomes" id="UP001597201">
    <property type="component" value="Unassembled WGS sequence"/>
</dbReference>
<dbReference type="RefSeq" id="WP_377179912.1">
    <property type="nucleotide sequence ID" value="NZ_JBHTMY010000003.1"/>
</dbReference>
<protein>
    <submittedName>
        <fullName evidence="2">TlpA family protein disulfide reductase</fullName>
    </submittedName>
</protein>
<evidence type="ECO:0000259" key="1">
    <source>
        <dbReference type="PROSITE" id="PS51352"/>
    </source>
</evidence>
<organism evidence="2 3">
    <name type="scientific">Namhaeicola litoreus</name>
    <dbReference type="NCBI Taxonomy" id="1052145"/>
    <lineage>
        <taxon>Bacteria</taxon>
        <taxon>Pseudomonadati</taxon>
        <taxon>Bacteroidota</taxon>
        <taxon>Flavobacteriia</taxon>
        <taxon>Flavobacteriales</taxon>
        <taxon>Flavobacteriaceae</taxon>
        <taxon>Namhaeicola</taxon>
    </lineage>
</organism>